<protein>
    <submittedName>
        <fullName evidence="1">Uncharacterized protein</fullName>
    </submittedName>
</protein>
<keyword evidence="2" id="KW-1185">Reference proteome</keyword>
<evidence type="ECO:0000313" key="1">
    <source>
        <dbReference type="Ensembl" id="ENSCABP00000030208.1"/>
    </source>
</evidence>
<dbReference type="GO" id="GO:0007508">
    <property type="term" value="P:larval heart development"/>
    <property type="evidence" value="ECO:0007669"/>
    <property type="project" value="TreeGrafter"/>
</dbReference>
<evidence type="ECO:0000313" key="2">
    <source>
        <dbReference type="Proteomes" id="UP000694404"/>
    </source>
</evidence>
<name>A0A8C0JDI9_CHEAB</name>
<dbReference type="AlphaFoldDB" id="A0A8C0JDI9"/>
<organism evidence="1 2">
    <name type="scientific">Chelonoidis abingdonii</name>
    <name type="common">Abingdon island giant tortoise</name>
    <name type="synonym">Testudo abingdonii</name>
    <dbReference type="NCBI Taxonomy" id="106734"/>
    <lineage>
        <taxon>Eukaryota</taxon>
        <taxon>Metazoa</taxon>
        <taxon>Chordata</taxon>
        <taxon>Craniata</taxon>
        <taxon>Vertebrata</taxon>
        <taxon>Euteleostomi</taxon>
        <taxon>Archelosauria</taxon>
        <taxon>Testudinata</taxon>
        <taxon>Testudines</taxon>
        <taxon>Cryptodira</taxon>
        <taxon>Durocryptodira</taxon>
        <taxon>Testudinoidea</taxon>
        <taxon>Testudinidae</taxon>
        <taxon>Chelonoidis</taxon>
    </lineage>
</organism>
<dbReference type="PANTHER" id="PTHR33395:SF22">
    <property type="entry name" value="REVERSE TRANSCRIPTASE DOMAIN-CONTAINING PROTEIN"/>
    <property type="match status" value="1"/>
</dbReference>
<reference evidence="1" key="1">
    <citation type="submission" date="2025-08" db="UniProtKB">
        <authorList>
            <consortium name="Ensembl"/>
        </authorList>
    </citation>
    <scope>IDENTIFICATION</scope>
</reference>
<reference evidence="1" key="2">
    <citation type="submission" date="2025-09" db="UniProtKB">
        <authorList>
            <consortium name="Ensembl"/>
        </authorList>
    </citation>
    <scope>IDENTIFICATION</scope>
</reference>
<accession>A0A8C0JDI9</accession>
<sequence>MSKIVNASETEVGSESKIGKEQVKNYLDKLDVFKSPGADEMHPRILKELTEEISEPLAIIFEKSWKTGDIPEDWKRAKIVIILKERKYLTNSKVLANRLSVILTKSVHSDQSGFTVGRHLSDNIRRTLN</sequence>
<proteinExistence type="predicted"/>
<dbReference type="Proteomes" id="UP000694404">
    <property type="component" value="Unplaced"/>
</dbReference>
<dbReference type="GO" id="GO:0031012">
    <property type="term" value="C:extracellular matrix"/>
    <property type="evidence" value="ECO:0007669"/>
    <property type="project" value="TreeGrafter"/>
</dbReference>
<dbReference type="Ensembl" id="ENSCABT00000033106.1">
    <property type="protein sequence ID" value="ENSCABP00000030208.1"/>
    <property type="gene ID" value="ENSCABG00000022124.1"/>
</dbReference>
<dbReference type="PANTHER" id="PTHR33395">
    <property type="entry name" value="TRANSCRIPTASE, PUTATIVE-RELATED-RELATED"/>
    <property type="match status" value="1"/>
</dbReference>
<dbReference type="GO" id="GO:0061343">
    <property type="term" value="P:cell adhesion involved in heart morphogenesis"/>
    <property type="evidence" value="ECO:0007669"/>
    <property type="project" value="TreeGrafter"/>
</dbReference>